<evidence type="ECO:0000313" key="1">
    <source>
        <dbReference type="EMBL" id="QHU29299.1"/>
    </source>
</evidence>
<reference evidence="1" key="1">
    <citation type="journal article" date="2020" name="Nature">
        <title>Giant virus diversity and host interactions through global metagenomics.</title>
        <authorList>
            <person name="Schulz F."/>
            <person name="Roux S."/>
            <person name="Paez-Espino D."/>
            <person name="Jungbluth S."/>
            <person name="Walsh D.A."/>
            <person name="Denef V.J."/>
            <person name="McMahon K.D."/>
            <person name="Konstantinidis K.T."/>
            <person name="Eloe-Fadrosh E.A."/>
            <person name="Kyrpides N.C."/>
            <person name="Woyke T."/>
        </authorList>
    </citation>
    <scope>NUCLEOTIDE SEQUENCE</scope>
    <source>
        <strain evidence="1">GVMAG-M-3300027804-47</strain>
    </source>
</reference>
<protein>
    <submittedName>
        <fullName evidence="1">Uncharacterized protein</fullName>
    </submittedName>
</protein>
<organism evidence="1">
    <name type="scientific">viral metagenome</name>
    <dbReference type="NCBI Taxonomy" id="1070528"/>
    <lineage>
        <taxon>unclassified sequences</taxon>
        <taxon>metagenomes</taxon>
        <taxon>organismal metagenomes</taxon>
    </lineage>
</organism>
<dbReference type="AlphaFoldDB" id="A0A6C0LEB4"/>
<name>A0A6C0LEB4_9ZZZZ</name>
<accession>A0A6C0LEB4</accession>
<proteinExistence type="predicted"/>
<dbReference type="EMBL" id="MN740484">
    <property type="protein sequence ID" value="QHU29299.1"/>
    <property type="molecule type" value="Genomic_DNA"/>
</dbReference>
<sequence>MKKTTTITYNIETRDGVAMRELEYKDYVKNEKGEENLLHYKVRNSVNVGVEDGDSAMKVIADSDKDIITTTNESFNKIYKTENTIDETVGISSNNNDWKIHEYKNHQLDKQYKQSYDTINFDVKGALLEHCYIKDK</sequence>